<dbReference type="GO" id="GO:0005829">
    <property type="term" value="C:cytosol"/>
    <property type="evidence" value="ECO:0007669"/>
    <property type="project" value="TreeGrafter"/>
</dbReference>
<organism evidence="2">
    <name type="scientific">marine sediment metagenome</name>
    <dbReference type="NCBI Taxonomy" id="412755"/>
    <lineage>
        <taxon>unclassified sequences</taxon>
        <taxon>metagenomes</taxon>
        <taxon>ecological metagenomes</taxon>
    </lineage>
</organism>
<dbReference type="GO" id="GO:0045004">
    <property type="term" value="P:DNA replication proofreading"/>
    <property type="evidence" value="ECO:0007669"/>
    <property type="project" value="TreeGrafter"/>
</dbReference>
<dbReference type="PANTHER" id="PTHR30231:SF41">
    <property type="entry name" value="DNA POLYMERASE III SUBUNIT EPSILON"/>
    <property type="match status" value="1"/>
</dbReference>
<dbReference type="Pfam" id="PF00929">
    <property type="entry name" value="RNase_T"/>
    <property type="match status" value="1"/>
</dbReference>
<name>X0TIW5_9ZZZZ</name>
<dbReference type="InterPro" id="IPR013520">
    <property type="entry name" value="Ribonucl_H"/>
</dbReference>
<sequence>IVQIAAIKIHPDGKEETKQTVVNPQIKIPKEASDVHGITDEMVKDSPTFLQISKSMSGWLSGCDLGGYNSDHFDIPLLSEEFNRVNIKFPEKDTVFVDVMTIEKKLNPRTLGAVYKRYTGKELDGAHDALIDTKATIEILEHQLESSSDISNTPDNLQEFGLDGKERVDLAMKLCKNKDGEICYNFGKAKNTPVKNDVGFGKWMLSNDFPSETKSILREIIGK</sequence>
<dbReference type="InterPro" id="IPR036397">
    <property type="entry name" value="RNaseH_sf"/>
</dbReference>
<dbReference type="EMBL" id="BARS01019669">
    <property type="protein sequence ID" value="GAF93458.1"/>
    <property type="molecule type" value="Genomic_DNA"/>
</dbReference>
<dbReference type="SUPFAM" id="SSF53098">
    <property type="entry name" value="Ribonuclease H-like"/>
    <property type="match status" value="1"/>
</dbReference>
<protein>
    <recommendedName>
        <fullName evidence="1">Exonuclease domain-containing protein</fullName>
    </recommendedName>
</protein>
<dbReference type="InterPro" id="IPR012337">
    <property type="entry name" value="RNaseH-like_sf"/>
</dbReference>
<gene>
    <name evidence="2" type="ORF">S01H1_31834</name>
</gene>
<dbReference type="GO" id="GO:0003676">
    <property type="term" value="F:nucleic acid binding"/>
    <property type="evidence" value="ECO:0007669"/>
    <property type="project" value="InterPro"/>
</dbReference>
<feature type="non-terminal residue" evidence="2">
    <location>
        <position position="1"/>
    </location>
</feature>
<evidence type="ECO:0000259" key="1">
    <source>
        <dbReference type="SMART" id="SM00479"/>
    </source>
</evidence>
<reference evidence="2" key="1">
    <citation type="journal article" date="2014" name="Front. Microbiol.">
        <title>High frequency of phylogenetically diverse reductive dehalogenase-homologous genes in deep subseafloor sedimentary metagenomes.</title>
        <authorList>
            <person name="Kawai M."/>
            <person name="Futagami T."/>
            <person name="Toyoda A."/>
            <person name="Takaki Y."/>
            <person name="Nishi S."/>
            <person name="Hori S."/>
            <person name="Arai W."/>
            <person name="Tsubouchi T."/>
            <person name="Morono Y."/>
            <person name="Uchiyama I."/>
            <person name="Ito T."/>
            <person name="Fujiyama A."/>
            <person name="Inagaki F."/>
            <person name="Takami H."/>
        </authorList>
    </citation>
    <scope>NUCLEOTIDE SEQUENCE</scope>
    <source>
        <strain evidence="2">Expedition CK06-06</strain>
    </source>
</reference>
<dbReference type="SMART" id="SM00479">
    <property type="entry name" value="EXOIII"/>
    <property type="match status" value="1"/>
</dbReference>
<dbReference type="CDD" id="cd06127">
    <property type="entry name" value="DEDDh"/>
    <property type="match status" value="1"/>
</dbReference>
<accession>X0TIW5</accession>
<proteinExistence type="predicted"/>
<comment type="caution">
    <text evidence="2">The sequence shown here is derived from an EMBL/GenBank/DDBJ whole genome shotgun (WGS) entry which is preliminary data.</text>
</comment>
<feature type="domain" description="Exonuclease" evidence="1">
    <location>
        <begin position="1"/>
        <end position="149"/>
    </location>
</feature>
<dbReference type="GO" id="GO:0008408">
    <property type="term" value="F:3'-5' exonuclease activity"/>
    <property type="evidence" value="ECO:0007669"/>
    <property type="project" value="TreeGrafter"/>
</dbReference>
<dbReference type="AlphaFoldDB" id="X0TIW5"/>
<dbReference type="PANTHER" id="PTHR30231">
    <property type="entry name" value="DNA POLYMERASE III SUBUNIT EPSILON"/>
    <property type="match status" value="1"/>
</dbReference>
<dbReference type="Gene3D" id="3.30.420.10">
    <property type="entry name" value="Ribonuclease H-like superfamily/Ribonuclease H"/>
    <property type="match status" value="1"/>
</dbReference>
<evidence type="ECO:0000313" key="2">
    <source>
        <dbReference type="EMBL" id="GAF93458.1"/>
    </source>
</evidence>